<evidence type="ECO:0000259" key="1">
    <source>
        <dbReference type="Pfam" id="PF13460"/>
    </source>
</evidence>
<gene>
    <name evidence="2" type="ORF">ACFQU8_03885</name>
</gene>
<dbReference type="EMBL" id="JBHTGR010000005">
    <property type="protein sequence ID" value="MFC7746381.1"/>
    <property type="molecule type" value="Genomic_DNA"/>
</dbReference>
<keyword evidence="3" id="KW-1185">Reference proteome</keyword>
<sequence>MNILLLGATGRVGSELLQRALDDGHEVVALVRSQAKLNAASPHLYTIQGDVLQSADLERAMRAIPVDSVVSALGTDKNNTLSRVTPSLISLMDKHAVRRIITVGTAGILNSRNDPGLYRFQANESKRKTTTAAEDHLAAYRHVKASDLDWTIVCPTYLPAGDEYGNYRVRKNWLPEDGQKITVPDAAAFVYSQIASSEYSQSRAGIAY</sequence>
<dbReference type="Pfam" id="PF13460">
    <property type="entry name" value="NAD_binding_10"/>
    <property type="match status" value="1"/>
</dbReference>
<dbReference type="SUPFAM" id="SSF51735">
    <property type="entry name" value="NAD(P)-binding Rossmann-fold domains"/>
    <property type="match status" value="1"/>
</dbReference>
<dbReference type="PANTHER" id="PTHR43355">
    <property type="entry name" value="FLAVIN REDUCTASE (NADPH)"/>
    <property type="match status" value="1"/>
</dbReference>
<dbReference type="Gene3D" id="3.40.50.720">
    <property type="entry name" value="NAD(P)-binding Rossmann-like Domain"/>
    <property type="match status" value="1"/>
</dbReference>
<accession>A0ABW2UTE7</accession>
<evidence type="ECO:0000313" key="3">
    <source>
        <dbReference type="Proteomes" id="UP001596620"/>
    </source>
</evidence>
<reference evidence="3" key="1">
    <citation type="journal article" date="2019" name="Int. J. Syst. Evol. Microbiol.">
        <title>The Global Catalogue of Microorganisms (GCM) 10K type strain sequencing project: providing services to taxonomists for standard genome sequencing and annotation.</title>
        <authorList>
            <consortium name="The Broad Institute Genomics Platform"/>
            <consortium name="The Broad Institute Genome Sequencing Center for Infectious Disease"/>
            <person name="Wu L."/>
            <person name="Ma J."/>
        </authorList>
    </citation>
    <scope>NUCLEOTIDE SEQUENCE [LARGE SCALE GENOMIC DNA]</scope>
    <source>
        <strain evidence="3">JCM 30234</strain>
    </source>
</reference>
<dbReference type="Proteomes" id="UP001596620">
    <property type="component" value="Unassembled WGS sequence"/>
</dbReference>
<dbReference type="PANTHER" id="PTHR43355:SF2">
    <property type="entry name" value="FLAVIN REDUCTASE (NADPH)"/>
    <property type="match status" value="1"/>
</dbReference>
<dbReference type="InterPro" id="IPR016040">
    <property type="entry name" value="NAD(P)-bd_dom"/>
</dbReference>
<dbReference type="RefSeq" id="WP_382357865.1">
    <property type="nucleotide sequence ID" value="NZ_JBHTGR010000005.1"/>
</dbReference>
<feature type="domain" description="NAD(P)-binding" evidence="1">
    <location>
        <begin position="7"/>
        <end position="195"/>
    </location>
</feature>
<dbReference type="InterPro" id="IPR051606">
    <property type="entry name" value="Polyketide_Oxido-like"/>
</dbReference>
<evidence type="ECO:0000313" key="2">
    <source>
        <dbReference type="EMBL" id="MFC7746381.1"/>
    </source>
</evidence>
<proteinExistence type="predicted"/>
<protein>
    <submittedName>
        <fullName evidence="2">NAD(P)-dependent oxidoreductase</fullName>
    </submittedName>
</protein>
<organism evidence="2 3">
    <name type="scientific">Lentibacillus kimchii</name>
    <dbReference type="NCBI Taxonomy" id="1542911"/>
    <lineage>
        <taxon>Bacteria</taxon>
        <taxon>Bacillati</taxon>
        <taxon>Bacillota</taxon>
        <taxon>Bacilli</taxon>
        <taxon>Bacillales</taxon>
        <taxon>Bacillaceae</taxon>
        <taxon>Lentibacillus</taxon>
    </lineage>
</organism>
<comment type="caution">
    <text evidence="2">The sequence shown here is derived from an EMBL/GenBank/DDBJ whole genome shotgun (WGS) entry which is preliminary data.</text>
</comment>
<dbReference type="InterPro" id="IPR036291">
    <property type="entry name" value="NAD(P)-bd_dom_sf"/>
</dbReference>
<name>A0ABW2UTE7_9BACI</name>